<evidence type="ECO:0000313" key="2">
    <source>
        <dbReference type="Proteomes" id="UP001195483"/>
    </source>
</evidence>
<reference evidence="1" key="3">
    <citation type="submission" date="2023-05" db="EMBL/GenBank/DDBJ databases">
        <authorList>
            <person name="Smith C.H."/>
        </authorList>
    </citation>
    <scope>NUCLEOTIDE SEQUENCE</scope>
    <source>
        <strain evidence="1">CHS0354</strain>
        <tissue evidence="1">Mantle</tissue>
    </source>
</reference>
<reference evidence="1" key="2">
    <citation type="journal article" date="2021" name="Genome Biol. Evol.">
        <title>Developing a high-quality reference genome for a parasitic bivalve with doubly uniparental inheritance (Bivalvia: Unionida).</title>
        <authorList>
            <person name="Smith C.H."/>
        </authorList>
    </citation>
    <scope>NUCLEOTIDE SEQUENCE</scope>
    <source>
        <strain evidence="1">CHS0354</strain>
        <tissue evidence="1">Mantle</tissue>
    </source>
</reference>
<keyword evidence="2" id="KW-1185">Reference proteome</keyword>
<sequence>MDYRRTTMPNGLQEEDYYARWTTGGLLCQMGYKRRSTMPDGLQEDYYAKWTTGGLLCQMGYQRRTTMPNGHLKQETVTQFIRVMDEGPGLRFLETKNEVENFVKFCSSKK</sequence>
<comment type="caution">
    <text evidence="1">The sequence shown here is derived from an EMBL/GenBank/DDBJ whole genome shotgun (WGS) entry which is preliminary data.</text>
</comment>
<name>A0AAE0SA02_9BIVA</name>
<evidence type="ECO:0000313" key="1">
    <source>
        <dbReference type="EMBL" id="KAK3588066.1"/>
    </source>
</evidence>
<dbReference type="AlphaFoldDB" id="A0AAE0SA02"/>
<dbReference type="Proteomes" id="UP001195483">
    <property type="component" value="Unassembled WGS sequence"/>
</dbReference>
<organism evidence="1 2">
    <name type="scientific">Potamilus streckersoni</name>
    <dbReference type="NCBI Taxonomy" id="2493646"/>
    <lineage>
        <taxon>Eukaryota</taxon>
        <taxon>Metazoa</taxon>
        <taxon>Spiralia</taxon>
        <taxon>Lophotrochozoa</taxon>
        <taxon>Mollusca</taxon>
        <taxon>Bivalvia</taxon>
        <taxon>Autobranchia</taxon>
        <taxon>Heteroconchia</taxon>
        <taxon>Palaeoheterodonta</taxon>
        <taxon>Unionida</taxon>
        <taxon>Unionoidea</taxon>
        <taxon>Unionidae</taxon>
        <taxon>Ambleminae</taxon>
        <taxon>Lampsilini</taxon>
        <taxon>Potamilus</taxon>
    </lineage>
</organism>
<protein>
    <submittedName>
        <fullName evidence="1">Uncharacterized protein</fullName>
    </submittedName>
</protein>
<proteinExistence type="predicted"/>
<dbReference type="EMBL" id="JAEAOA010000745">
    <property type="protein sequence ID" value="KAK3588066.1"/>
    <property type="molecule type" value="Genomic_DNA"/>
</dbReference>
<reference evidence="1" key="1">
    <citation type="journal article" date="2021" name="Genome Biol. Evol.">
        <title>A High-Quality Reference Genome for a Parasitic Bivalve with Doubly Uniparental Inheritance (Bivalvia: Unionida).</title>
        <authorList>
            <person name="Smith C.H."/>
        </authorList>
    </citation>
    <scope>NUCLEOTIDE SEQUENCE</scope>
    <source>
        <strain evidence="1">CHS0354</strain>
    </source>
</reference>
<accession>A0AAE0SA02</accession>
<gene>
    <name evidence="1" type="ORF">CHS0354_012115</name>
</gene>